<gene>
    <name evidence="1" type="ORF">PoB_001755300</name>
</gene>
<organism evidence="1 2">
    <name type="scientific">Plakobranchus ocellatus</name>
    <dbReference type="NCBI Taxonomy" id="259542"/>
    <lineage>
        <taxon>Eukaryota</taxon>
        <taxon>Metazoa</taxon>
        <taxon>Spiralia</taxon>
        <taxon>Lophotrochozoa</taxon>
        <taxon>Mollusca</taxon>
        <taxon>Gastropoda</taxon>
        <taxon>Heterobranchia</taxon>
        <taxon>Euthyneura</taxon>
        <taxon>Panpulmonata</taxon>
        <taxon>Sacoglossa</taxon>
        <taxon>Placobranchoidea</taxon>
        <taxon>Plakobranchidae</taxon>
        <taxon>Plakobranchus</taxon>
    </lineage>
</organism>
<comment type="caution">
    <text evidence="1">The sequence shown here is derived from an EMBL/GenBank/DDBJ whole genome shotgun (WGS) entry which is preliminary data.</text>
</comment>
<name>A0AAV3Z8S1_9GAST</name>
<evidence type="ECO:0000313" key="1">
    <source>
        <dbReference type="EMBL" id="GFN91047.1"/>
    </source>
</evidence>
<keyword evidence="2" id="KW-1185">Reference proteome</keyword>
<sequence length="88" mass="9105">MEIAGGEVVSSASASDLSRVFNGQVVDPVHVDWSAADSSRPDDHRSDRQVISGFKALGQARAPMAGLEPCRSQGGLTSYCATDAISPG</sequence>
<dbReference type="EMBL" id="BLXT01002087">
    <property type="protein sequence ID" value="GFN91047.1"/>
    <property type="molecule type" value="Genomic_DNA"/>
</dbReference>
<dbReference type="Proteomes" id="UP000735302">
    <property type="component" value="Unassembled WGS sequence"/>
</dbReference>
<accession>A0AAV3Z8S1</accession>
<dbReference type="AlphaFoldDB" id="A0AAV3Z8S1"/>
<evidence type="ECO:0000313" key="2">
    <source>
        <dbReference type="Proteomes" id="UP000735302"/>
    </source>
</evidence>
<proteinExistence type="predicted"/>
<reference evidence="1 2" key="1">
    <citation type="journal article" date="2021" name="Elife">
        <title>Chloroplast acquisition without the gene transfer in kleptoplastic sea slugs, Plakobranchus ocellatus.</title>
        <authorList>
            <person name="Maeda T."/>
            <person name="Takahashi S."/>
            <person name="Yoshida T."/>
            <person name="Shimamura S."/>
            <person name="Takaki Y."/>
            <person name="Nagai Y."/>
            <person name="Toyoda A."/>
            <person name="Suzuki Y."/>
            <person name="Arimoto A."/>
            <person name="Ishii H."/>
            <person name="Satoh N."/>
            <person name="Nishiyama T."/>
            <person name="Hasebe M."/>
            <person name="Maruyama T."/>
            <person name="Minagawa J."/>
            <person name="Obokata J."/>
            <person name="Shigenobu S."/>
        </authorList>
    </citation>
    <scope>NUCLEOTIDE SEQUENCE [LARGE SCALE GENOMIC DNA]</scope>
</reference>
<protein>
    <submittedName>
        <fullName evidence="1">Uncharacterized protein</fullName>
    </submittedName>
</protein>